<dbReference type="Proteomes" id="UP000030673">
    <property type="component" value="Unassembled WGS sequence"/>
</dbReference>
<keyword evidence="3" id="KW-1185">Reference proteome</keyword>
<accession>W7KJY5</accession>
<organism evidence="2 3">
    <name type="scientific">Plasmodium falciparum (isolate NF54)</name>
    <dbReference type="NCBI Taxonomy" id="5843"/>
    <lineage>
        <taxon>Eukaryota</taxon>
        <taxon>Sar</taxon>
        <taxon>Alveolata</taxon>
        <taxon>Apicomplexa</taxon>
        <taxon>Aconoidasida</taxon>
        <taxon>Haemosporida</taxon>
        <taxon>Plasmodiidae</taxon>
        <taxon>Plasmodium</taxon>
        <taxon>Plasmodium (Laverania)</taxon>
    </lineage>
</organism>
<protein>
    <submittedName>
        <fullName evidence="2">Uncharacterized protein</fullName>
    </submittedName>
</protein>
<dbReference type="EMBL" id="KE123764">
    <property type="protein sequence ID" value="EWC89847.1"/>
    <property type="molecule type" value="Genomic_DNA"/>
</dbReference>
<name>W7KJY5_PLAFO</name>
<reference evidence="2 3" key="1">
    <citation type="submission" date="2013-02" db="EMBL/GenBank/DDBJ databases">
        <title>The Genome Sequence of Plasmodium falciparum NF54.</title>
        <authorList>
            <consortium name="The Broad Institute Genome Sequencing Platform"/>
            <consortium name="The Broad Institute Genome Sequencing Center for Infectious Disease"/>
            <person name="Neafsey D."/>
            <person name="Cheeseman I."/>
            <person name="Volkman S."/>
            <person name="Adams J."/>
            <person name="Walker B."/>
            <person name="Young S.K."/>
            <person name="Zeng Q."/>
            <person name="Gargeya S."/>
            <person name="Fitzgerald M."/>
            <person name="Haas B."/>
            <person name="Abouelleil A."/>
            <person name="Alvarado L."/>
            <person name="Arachchi H.M."/>
            <person name="Berlin A.M."/>
            <person name="Chapman S.B."/>
            <person name="Dewar J."/>
            <person name="Goldberg J."/>
            <person name="Griggs A."/>
            <person name="Gujja S."/>
            <person name="Hansen M."/>
            <person name="Howarth C."/>
            <person name="Imamovic A."/>
            <person name="Larimer J."/>
            <person name="McCowan C."/>
            <person name="Murphy C."/>
            <person name="Neiman D."/>
            <person name="Pearson M."/>
            <person name="Priest M."/>
            <person name="Roberts A."/>
            <person name="Saif S."/>
            <person name="Shea T."/>
            <person name="Sisk P."/>
            <person name="Sykes S."/>
            <person name="Wortman J."/>
            <person name="Nusbaum C."/>
            <person name="Birren B."/>
        </authorList>
    </citation>
    <scope>NUCLEOTIDE SEQUENCE [LARGE SCALE GENOMIC DNA]</scope>
    <source>
        <strain evidence="2 3">NF54</strain>
    </source>
</reference>
<gene>
    <name evidence="2" type="ORF">PFNF54_01425</name>
</gene>
<evidence type="ECO:0000256" key="1">
    <source>
        <dbReference type="SAM" id="Coils"/>
    </source>
</evidence>
<sequence length="159" mass="18845">MNDKNYEKMVDKLHDEQIKIHSLLTEKEKIINEKNIQINHLENQLQSWADEATNWVVMADKHAKLITKHNILKELDLLKNVEEIVKKKDQYYNELLKKNEIIKSLNINLNNITKSVADMKKSIIENENKSRALLMELSKKDSILKDMEKKILLMVRRIL</sequence>
<keyword evidence="1" id="KW-0175">Coiled coil</keyword>
<evidence type="ECO:0000313" key="2">
    <source>
        <dbReference type="EMBL" id="EWC89847.1"/>
    </source>
</evidence>
<evidence type="ECO:0000313" key="3">
    <source>
        <dbReference type="Proteomes" id="UP000030673"/>
    </source>
</evidence>
<dbReference type="AlphaFoldDB" id="W7KJY5"/>
<proteinExistence type="predicted"/>
<feature type="coiled-coil region" evidence="1">
    <location>
        <begin position="24"/>
        <end position="51"/>
    </location>
</feature>